<proteinExistence type="predicted"/>
<reference evidence="3 4" key="1">
    <citation type="submission" date="2016-07" db="EMBL/GenBank/DDBJ databases">
        <title>Complete genome sequence of Bradyrhizobium icense LMTR 13T, a potential inoculant strain isolated from lima bean (Phaseolus lunatus) in Peru.</title>
        <authorList>
            <person name="Ormeno-Orrillo E."/>
            <person name="Duran D."/>
            <person name="Rogel M.A."/>
            <person name="Rey L."/>
            <person name="Imperial J."/>
            <person name="Ruiz-Argueso T."/>
            <person name="Martinez-Romero E."/>
        </authorList>
    </citation>
    <scope>NUCLEOTIDE SEQUENCE [LARGE SCALE GENOMIC DNA]</scope>
    <source>
        <strain evidence="3 4">LMTR 13</strain>
    </source>
</reference>
<name>A0A1B1UE41_9BRAD</name>
<evidence type="ECO:0000313" key="4">
    <source>
        <dbReference type="Proteomes" id="UP000092839"/>
    </source>
</evidence>
<dbReference type="EMBL" id="CP016428">
    <property type="protein sequence ID" value="ANW01047.1"/>
    <property type="molecule type" value="Genomic_DNA"/>
</dbReference>
<feature type="compositionally biased region" description="Basic and acidic residues" evidence="1">
    <location>
        <begin position="48"/>
        <end position="73"/>
    </location>
</feature>
<feature type="signal peptide" evidence="2">
    <location>
        <begin position="1"/>
        <end position="23"/>
    </location>
</feature>
<sequence>MEPIHQRLISFLLVLCLASAAFAQERQPDQTAPNAETALPADGPSLTGKERLGRKWMDEQRIDDCNVPADKRGSKQRSSTCPHVPSG</sequence>
<feature type="chain" id="PRO_5008530393" evidence="2">
    <location>
        <begin position="24"/>
        <end position="87"/>
    </location>
</feature>
<evidence type="ECO:0000256" key="2">
    <source>
        <dbReference type="SAM" id="SignalP"/>
    </source>
</evidence>
<accession>A0A1B1UE41</accession>
<organism evidence="3 4">
    <name type="scientific">Bradyrhizobium icense</name>
    <dbReference type="NCBI Taxonomy" id="1274631"/>
    <lineage>
        <taxon>Bacteria</taxon>
        <taxon>Pseudomonadati</taxon>
        <taxon>Pseudomonadota</taxon>
        <taxon>Alphaproteobacteria</taxon>
        <taxon>Hyphomicrobiales</taxon>
        <taxon>Nitrobacteraceae</taxon>
        <taxon>Bradyrhizobium</taxon>
    </lineage>
</organism>
<feature type="region of interest" description="Disordered" evidence="1">
    <location>
        <begin position="26"/>
        <end position="87"/>
    </location>
</feature>
<keyword evidence="2" id="KW-0732">Signal</keyword>
<dbReference type="AlphaFoldDB" id="A0A1B1UE41"/>
<gene>
    <name evidence="3" type="ORF">LMTR13_13545</name>
</gene>
<keyword evidence="4" id="KW-1185">Reference proteome</keyword>
<dbReference type="Proteomes" id="UP000092839">
    <property type="component" value="Chromosome"/>
</dbReference>
<evidence type="ECO:0000256" key="1">
    <source>
        <dbReference type="SAM" id="MobiDB-lite"/>
    </source>
</evidence>
<dbReference type="KEGG" id="bic:LMTR13_13545"/>
<protein>
    <submittedName>
        <fullName evidence="3">Uncharacterized protein</fullName>
    </submittedName>
</protein>
<evidence type="ECO:0000313" key="3">
    <source>
        <dbReference type="EMBL" id="ANW01047.1"/>
    </source>
</evidence>